<dbReference type="InterPro" id="IPR056070">
    <property type="entry name" value="DUF7653"/>
</dbReference>
<accession>A0AAQ3JZC8</accession>
<evidence type="ECO:0000313" key="5">
    <source>
        <dbReference type="Proteomes" id="UP001327560"/>
    </source>
</evidence>
<keyword evidence="5" id="KW-1185">Reference proteome</keyword>
<evidence type="ECO:0000256" key="1">
    <source>
        <dbReference type="SAM" id="Coils"/>
    </source>
</evidence>
<feature type="region of interest" description="Disordered" evidence="2">
    <location>
        <begin position="60"/>
        <end position="81"/>
    </location>
</feature>
<protein>
    <recommendedName>
        <fullName evidence="3">DUF7653 domain-containing protein</fullName>
    </recommendedName>
</protein>
<feature type="compositionally biased region" description="Basic and acidic residues" evidence="2">
    <location>
        <begin position="324"/>
        <end position="334"/>
    </location>
</feature>
<feature type="domain" description="DUF7653" evidence="3">
    <location>
        <begin position="651"/>
        <end position="777"/>
    </location>
</feature>
<reference evidence="4 5" key="1">
    <citation type="submission" date="2023-10" db="EMBL/GenBank/DDBJ databases">
        <title>Chromosome-scale genome assembly provides insights into flower coloration mechanisms of Canna indica.</title>
        <authorList>
            <person name="Li C."/>
        </authorList>
    </citation>
    <scope>NUCLEOTIDE SEQUENCE [LARGE SCALE GENOMIC DNA]</scope>
    <source>
        <tissue evidence="4">Flower</tissue>
    </source>
</reference>
<feature type="compositionally biased region" description="Low complexity" evidence="2">
    <location>
        <begin position="1"/>
        <end position="10"/>
    </location>
</feature>
<dbReference type="EMBL" id="CP136891">
    <property type="protein sequence ID" value="WOK96770.1"/>
    <property type="molecule type" value="Genomic_DNA"/>
</dbReference>
<evidence type="ECO:0000256" key="2">
    <source>
        <dbReference type="SAM" id="MobiDB-lite"/>
    </source>
</evidence>
<dbReference type="AlphaFoldDB" id="A0AAQ3JZC8"/>
<keyword evidence="1" id="KW-0175">Coiled coil</keyword>
<feature type="coiled-coil region" evidence="1">
    <location>
        <begin position="915"/>
        <end position="942"/>
    </location>
</feature>
<sequence length="969" mass="111511">MRKFFSFKSSGSISTNCHSDSSPPAPSSSNDLINWKKLQNSHSKFSVHEKVHDLTQTLKDTTLKPQNQCPGSEDSSHLLHRRSHSSSSYAVNNCFIEGNAISFSDMSRPTSSCGNSPHHASNCQRDCHALTPQRCTRSRNCNLFPSHSNDVEQYGYPCSLRNPEIISGSSPCNSPVPLRCSAARLSWYPERNELLDRFIDGEDQEAETHSKSCLYEPGTEYFLSKQTYPIAGPQQVQSTAVPSLTYTNENTSTNLPREENDTLHCASVQNWTKDYYGTVSSCIKKPSHEFLGKLTMNFRDCDSENNNTFEDINTDSFESQPTSHSDDIAKHCSTDDSPSYKKQNTYFTGDIVGLEKYDGFLDNGSLNNRNGKVADYDLQDTDEELLKQLIEVENMIDLLSKEDFDLTIPQSRNIDISQLFQTIRNTEEDRKHLLLWLSLQLKRRLTDRHVAKEHIRQTRTEMSIQTRRLERVKSEFQFSLEKELDRRSNYLSMKIERSLLDEQRLLERVRDLAEQNISLQWEISSLKGIEGNNQIRIVNSEVELANLTATLEQIRTENCKLQKNLSDIQERFNVTEKDRDCIRRCFCEKEKENKELQKLVVHLQRMCNEQEMTINGLRIGFSEEIGKKLTRKCDQLGTLQMEQLRLSGIEQNIRKELESCKHELETLRHENIGLLNRLQAAGNGHGFSSIKLDQELHARVDSLHTGGLSLLNDVFDFNDDILGVLKNKQSEHGPEAKKDTTGYSFLDYTIKNQSLKRRYENYRGSLKTTAEILDDKSHSQADGHQPAEGSVLNQSEDELEIQLKAETILTKLLREKLFSNELEFERLQADLASSIRIHDVLHTEIQRMRDEVSCLTHRTTQMELQILRKDESIKQLDSKYQECAKELTATRNILLKVAEERNHMWEEVKNSREKNMLLDCEVLSLKKKIEELDEDILTKEGQIAILRDSLEKPYDLIFSPRSLKELSLE</sequence>
<proteinExistence type="predicted"/>
<organism evidence="4 5">
    <name type="scientific">Canna indica</name>
    <name type="common">Indian-shot</name>
    <dbReference type="NCBI Taxonomy" id="4628"/>
    <lineage>
        <taxon>Eukaryota</taxon>
        <taxon>Viridiplantae</taxon>
        <taxon>Streptophyta</taxon>
        <taxon>Embryophyta</taxon>
        <taxon>Tracheophyta</taxon>
        <taxon>Spermatophyta</taxon>
        <taxon>Magnoliopsida</taxon>
        <taxon>Liliopsida</taxon>
        <taxon>Zingiberales</taxon>
        <taxon>Cannaceae</taxon>
        <taxon>Canna</taxon>
    </lineage>
</organism>
<dbReference type="PANTHER" id="PTHR47491">
    <property type="entry name" value="CAP-GLY DOMAIN LINKER"/>
    <property type="match status" value="1"/>
</dbReference>
<dbReference type="Proteomes" id="UP001327560">
    <property type="component" value="Chromosome 2"/>
</dbReference>
<dbReference type="Pfam" id="PF24670">
    <property type="entry name" value="DUF7653"/>
    <property type="match status" value="1"/>
</dbReference>
<evidence type="ECO:0000259" key="3">
    <source>
        <dbReference type="Pfam" id="PF24670"/>
    </source>
</evidence>
<evidence type="ECO:0000313" key="4">
    <source>
        <dbReference type="EMBL" id="WOK96770.1"/>
    </source>
</evidence>
<feature type="region of interest" description="Disordered" evidence="2">
    <location>
        <begin position="1"/>
        <end position="32"/>
    </location>
</feature>
<feature type="region of interest" description="Disordered" evidence="2">
    <location>
        <begin position="316"/>
        <end position="336"/>
    </location>
</feature>
<name>A0AAQ3JZC8_9LILI</name>
<dbReference type="PANTHER" id="PTHR47491:SF5">
    <property type="entry name" value="CAP-GLY DOMAIN LINKER"/>
    <property type="match status" value="1"/>
</dbReference>
<gene>
    <name evidence="4" type="ORF">Cni_G05477</name>
</gene>